<evidence type="ECO:0000256" key="1">
    <source>
        <dbReference type="ARBA" id="ARBA00006529"/>
    </source>
</evidence>
<dbReference type="GO" id="GO:0004709">
    <property type="term" value="F:MAP kinase kinase kinase activity"/>
    <property type="evidence" value="ECO:0007669"/>
    <property type="project" value="UniProtKB-EC"/>
</dbReference>
<evidence type="ECO:0000256" key="9">
    <source>
        <dbReference type="PROSITE-ProRule" id="PRU10141"/>
    </source>
</evidence>
<evidence type="ECO:0000313" key="12">
    <source>
        <dbReference type="EMBL" id="KAA8537703.1"/>
    </source>
</evidence>
<evidence type="ECO:0000313" key="13">
    <source>
        <dbReference type="Proteomes" id="UP000325577"/>
    </source>
</evidence>
<feature type="region of interest" description="Disordered" evidence="10">
    <location>
        <begin position="278"/>
        <end position="297"/>
    </location>
</feature>
<dbReference type="PANTHER" id="PTHR48016">
    <property type="entry name" value="MAP KINASE KINASE KINASE SSK2-RELATED-RELATED"/>
    <property type="match status" value="1"/>
</dbReference>
<evidence type="ECO:0000256" key="2">
    <source>
        <dbReference type="ARBA" id="ARBA00012406"/>
    </source>
</evidence>
<keyword evidence="3" id="KW-0808">Transferase</keyword>
<dbReference type="PANTHER" id="PTHR48016:SF12">
    <property type="entry name" value="PROTEIN KINASE DOMAIN-CONTAINING PROTEIN"/>
    <property type="match status" value="1"/>
</dbReference>
<evidence type="ECO:0000256" key="4">
    <source>
        <dbReference type="ARBA" id="ARBA00022741"/>
    </source>
</evidence>
<comment type="similarity">
    <text evidence="1">Belongs to the protein kinase superfamily. STE Ser/Thr protein kinase family. MAP kinase kinase kinase subfamily.</text>
</comment>
<feature type="compositionally biased region" description="Polar residues" evidence="10">
    <location>
        <begin position="85"/>
        <end position="114"/>
    </location>
</feature>
<feature type="binding site" evidence="9">
    <location>
        <position position="392"/>
    </location>
    <ligand>
        <name>ATP</name>
        <dbReference type="ChEBI" id="CHEBI:30616"/>
    </ligand>
</feature>
<sequence>MISCRQTTNSIRSVCIAFPTTEMPSLRNALSSLSSSASSPSDSPLKRDSKDYSFFRNWGGSGSKRRLTRQRKLRHVSGVELGLQPSDQSQSLPVSPDSGSRSPSNLDSGLRSSSNLGHWSASAVPVPLPLPELQQNDRLSSRVHKEGSSRGQGDGRDETGGSIPSSPATGSYFTHQTIRKTTDHVATKSSKSRTYRRRGFPQDLNVESVYNFRLNVPARSAPTSGFSSPALSPQRFSTVDLFPSSSMFPREFQASPALEVSVDRLAGSSSQVSPARVTCSADHSPLPSPTRQSPCQNNRCPNDIVLHSHHKSLPENSTTWPEGNSHASVHPLPLPPGVSKPSHSTIIRHIMEKPDISSMKGQWQKGKLIGRGTYGSVYEATNCKTGALCAMKEVDLVPDDTTSAECIKQLEQEIKVLQHLKHPNIVEYYGSEVVEDRFCIYLEYVHPGSINKYVRDHFRAVTESVVRNFTRHILLGLAYLHGTKTVHRDIKGANLLVDSSGVVKLADFGLAKHLSGHFTDLSLKGSPHWMAPEVLLAVMRKDTNPELAFAVDIWSVGCTVIEMLNGKPPWSEFTGVQAMFNVMNKSPPIPETLSPEGKDFLRKCFQRNPADRPSAATLLDHPFLRNSHDQNVSVCMQEFSGMKLMDTSQSPRDRTKHVKELMPISPGKLIRHSKLSCNGETSPQTYRETLDTAAASRLSPRSTLEVIPSTSSPEFNSSPHNISPSPNASNSLLQRVGNSHPFAFLRTHGKDILHL</sequence>
<keyword evidence="13" id="KW-1185">Reference proteome</keyword>
<dbReference type="InterPro" id="IPR000719">
    <property type="entry name" value="Prot_kinase_dom"/>
</dbReference>
<dbReference type="Proteomes" id="UP000325577">
    <property type="component" value="Linkage Group LG15"/>
</dbReference>
<comment type="catalytic activity">
    <reaction evidence="7">
        <text>L-threonyl-[protein] + ATP = O-phospho-L-threonyl-[protein] + ADP + H(+)</text>
        <dbReference type="Rhea" id="RHEA:46608"/>
        <dbReference type="Rhea" id="RHEA-COMP:11060"/>
        <dbReference type="Rhea" id="RHEA-COMP:11605"/>
        <dbReference type="ChEBI" id="CHEBI:15378"/>
        <dbReference type="ChEBI" id="CHEBI:30013"/>
        <dbReference type="ChEBI" id="CHEBI:30616"/>
        <dbReference type="ChEBI" id="CHEBI:61977"/>
        <dbReference type="ChEBI" id="CHEBI:456216"/>
        <dbReference type="EC" id="2.7.11.25"/>
    </reaction>
</comment>
<feature type="region of interest" description="Disordered" evidence="10">
    <location>
        <begin position="697"/>
        <end position="734"/>
    </location>
</feature>
<dbReference type="GO" id="GO:0005524">
    <property type="term" value="F:ATP binding"/>
    <property type="evidence" value="ECO:0007669"/>
    <property type="project" value="UniProtKB-UniRule"/>
</dbReference>
<comment type="catalytic activity">
    <reaction evidence="8">
        <text>L-seryl-[protein] + ATP = O-phospho-L-seryl-[protein] + ADP + H(+)</text>
        <dbReference type="Rhea" id="RHEA:17989"/>
        <dbReference type="Rhea" id="RHEA-COMP:9863"/>
        <dbReference type="Rhea" id="RHEA-COMP:11604"/>
        <dbReference type="ChEBI" id="CHEBI:15378"/>
        <dbReference type="ChEBI" id="CHEBI:29999"/>
        <dbReference type="ChEBI" id="CHEBI:30616"/>
        <dbReference type="ChEBI" id="CHEBI:83421"/>
        <dbReference type="ChEBI" id="CHEBI:456216"/>
        <dbReference type="EC" id="2.7.11.25"/>
    </reaction>
</comment>
<dbReference type="SUPFAM" id="SSF56112">
    <property type="entry name" value="Protein kinase-like (PK-like)"/>
    <property type="match status" value="1"/>
</dbReference>
<dbReference type="PROSITE" id="PS00107">
    <property type="entry name" value="PROTEIN_KINASE_ATP"/>
    <property type="match status" value="1"/>
</dbReference>
<organism evidence="12 13">
    <name type="scientific">Nyssa sinensis</name>
    <dbReference type="NCBI Taxonomy" id="561372"/>
    <lineage>
        <taxon>Eukaryota</taxon>
        <taxon>Viridiplantae</taxon>
        <taxon>Streptophyta</taxon>
        <taxon>Embryophyta</taxon>
        <taxon>Tracheophyta</taxon>
        <taxon>Spermatophyta</taxon>
        <taxon>Magnoliopsida</taxon>
        <taxon>eudicotyledons</taxon>
        <taxon>Gunneridae</taxon>
        <taxon>Pentapetalae</taxon>
        <taxon>asterids</taxon>
        <taxon>Cornales</taxon>
        <taxon>Nyssaceae</taxon>
        <taxon>Nyssa</taxon>
    </lineage>
</organism>
<proteinExistence type="inferred from homology"/>
<reference evidence="12 13" key="1">
    <citation type="submission" date="2019-09" db="EMBL/GenBank/DDBJ databases">
        <title>A chromosome-level genome assembly of the Chinese tupelo Nyssa sinensis.</title>
        <authorList>
            <person name="Yang X."/>
            <person name="Kang M."/>
            <person name="Yang Y."/>
            <person name="Xiong H."/>
            <person name="Wang M."/>
            <person name="Zhang Z."/>
            <person name="Wang Z."/>
            <person name="Wu H."/>
            <person name="Ma T."/>
            <person name="Liu J."/>
            <person name="Xi Z."/>
        </authorList>
    </citation>
    <scope>NUCLEOTIDE SEQUENCE [LARGE SCALE GENOMIC DNA]</scope>
    <source>
        <strain evidence="12">J267</strain>
        <tissue evidence="12">Leaf</tissue>
    </source>
</reference>
<feature type="compositionally biased region" description="Basic and acidic residues" evidence="10">
    <location>
        <begin position="139"/>
        <end position="159"/>
    </location>
</feature>
<dbReference type="OrthoDB" id="266718at2759"/>
<protein>
    <recommendedName>
        <fullName evidence="2">mitogen-activated protein kinase kinase kinase</fullName>
        <ecNumber evidence="2">2.7.11.25</ecNumber>
    </recommendedName>
</protein>
<dbReference type="EC" id="2.7.11.25" evidence="2"/>
<dbReference type="SMART" id="SM00220">
    <property type="entry name" value="S_TKc"/>
    <property type="match status" value="1"/>
</dbReference>
<dbReference type="Pfam" id="PF00069">
    <property type="entry name" value="Pkinase"/>
    <property type="match status" value="1"/>
</dbReference>
<dbReference type="AlphaFoldDB" id="A0A5J5B388"/>
<dbReference type="Gene3D" id="1.10.510.10">
    <property type="entry name" value="Transferase(Phosphotransferase) domain 1"/>
    <property type="match status" value="1"/>
</dbReference>
<evidence type="ECO:0000256" key="6">
    <source>
        <dbReference type="ARBA" id="ARBA00022840"/>
    </source>
</evidence>
<evidence type="ECO:0000256" key="10">
    <source>
        <dbReference type="SAM" id="MobiDB-lite"/>
    </source>
</evidence>
<evidence type="ECO:0000256" key="5">
    <source>
        <dbReference type="ARBA" id="ARBA00022777"/>
    </source>
</evidence>
<keyword evidence="4 9" id="KW-0547">Nucleotide-binding</keyword>
<name>A0A5J5B388_9ASTE</name>
<gene>
    <name evidence="12" type="ORF">F0562_027307</name>
</gene>
<keyword evidence="5" id="KW-0418">Kinase</keyword>
<keyword evidence="6 9" id="KW-0067">ATP-binding</keyword>
<feature type="compositionally biased region" description="Low complexity" evidence="10">
    <location>
        <begin position="716"/>
        <end position="731"/>
    </location>
</feature>
<evidence type="ECO:0000259" key="11">
    <source>
        <dbReference type="PROSITE" id="PS50011"/>
    </source>
</evidence>
<dbReference type="PROSITE" id="PS50011">
    <property type="entry name" value="PROTEIN_KINASE_DOM"/>
    <property type="match status" value="1"/>
</dbReference>
<feature type="compositionally biased region" description="Polar residues" evidence="10">
    <location>
        <begin position="162"/>
        <end position="176"/>
    </location>
</feature>
<dbReference type="EMBL" id="CM018038">
    <property type="protein sequence ID" value="KAA8537703.1"/>
    <property type="molecule type" value="Genomic_DNA"/>
</dbReference>
<evidence type="ECO:0000256" key="7">
    <source>
        <dbReference type="ARBA" id="ARBA00047559"/>
    </source>
</evidence>
<dbReference type="InterPro" id="IPR011009">
    <property type="entry name" value="Kinase-like_dom_sf"/>
</dbReference>
<evidence type="ECO:0000256" key="8">
    <source>
        <dbReference type="ARBA" id="ARBA00048329"/>
    </source>
</evidence>
<dbReference type="InterPro" id="IPR017441">
    <property type="entry name" value="Protein_kinase_ATP_BS"/>
</dbReference>
<accession>A0A5J5B388</accession>
<feature type="region of interest" description="Disordered" evidence="10">
    <location>
        <begin position="138"/>
        <end position="199"/>
    </location>
</feature>
<feature type="region of interest" description="Disordered" evidence="10">
    <location>
        <begin position="78"/>
        <end position="114"/>
    </location>
</feature>
<feature type="domain" description="Protein kinase" evidence="11">
    <location>
        <begin position="363"/>
        <end position="624"/>
    </location>
</feature>
<evidence type="ECO:0000256" key="3">
    <source>
        <dbReference type="ARBA" id="ARBA00022679"/>
    </source>
</evidence>
<dbReference type="GO" id="GO:0005737">
    <property type="term" value="C:cytoplasm"/>
    <property type="evidence" value="ECO:0007669"/>
    <property type="project" value="TreeGrafter"/>
</dbReference>
<dbReference type="InterPro" id="IPR050538">
    <property type="entry name" value="MAP_kinase_kinase_kinase"/>
</dbReference>
<feature type="compositionally biased region" description="Basic residues" evidence="10">
    <location>
        <begin position="190"/>
        <end position="199"/>
    </location>
</feature>
<dbReference type="FunFam" id="1.10.510.10:FF:000357">
    <property type="entry name" value="Mitogen-activated protein kinase kinase kinase 5"/>
    <property type="match status" value="1"/>
</dbReference>